<dbReference type="Gene3D" id="1.10.10.10">
    <property type="entry name" value="Winged helix-like DNA-binding domain superfamily/Winged helix DNA-binding domain"/>
    <property type="match status" value="1"/>
</dbReference>
<dbReference type="InterPro" id="IPR014464">
    <property type="entry name" value="CvfB_fam"/>
</dbReference>
<dbReference type="EMBL" id="CP018180">
    <property type="protein sequence ID" value="AUJ32200.1"/>
    <property type="molecule type" value="Genomic_DNA"/>
</dbReference>
<comment type="similarity">
    <text evidence="1">Belongs to the CvfB family.</text>
</comment>
<reference evidence="6 7" key="1">
    <citation type="submission" date="2016-11" db="EMBL/GenBank/DDBJ databases">
        <title>Interaction between Lactobacillus species and yeast in water kefir.</title>
        <authorList>
            <person name="Behr J."/>
            <person name="Xu D."/>
            <person name="Vogel R.F."/>
        </authorList>
    </citation>
    <scope>NUCLEOTIDE SEQUENCE [LARGE SCALE GENOMIC DNA]</scope>
    <source>
        <strain evidence="6 7">TMW 1.1827</strain>
    </source>
</reference>
<dbReference type="InterPro" id="IPR040764">
    <property type="entry name" value="CvfB_WH"/>
</dbReference>
<dbReference type="GeneID" id="78521443"/>
<accession>A0A3Q8CCN2</accession>
<organism evidence="6 7">
    <name type="scientific">Liquorilactobacillus nagelii</name>
    <dbReference type="NCBI Taxonomy" id="82688"/>
    <lineage>
        <taxon>Bacteria</taxon>
        <taxon>Bacillati</taxon>
        <taxon>Bacillota</taxon>
        <taxon>Bacilli</taxon>
        <taxon>Lactobacillales</taxon>
        <taxon>Lactobacillaceae</taxon>
        <taxon>Liquorilactobacillus</taxon>
    </lineage>
</organism>
<dbReference type="InterPro" id="IPR048588">
    <property type="entry name" value="CvfB_S1_2nd"/>
</dbReference>
<dbReference type="PIRSF" id="PIRSF012524">
    <property type="entry name" value="YitL_S1"/>
    <property type="match status" value="1"/>
</dbReference>
<evidence type="ECO:0000259" key="3">
    <source>
        <dbReference type="Pfam" id="PF17783"/>
    </source>
</evidence>
<sequence>MKKEVLGRVVEAKVTDENQTAYFVQVEALTCRLTKTEVENHLELGDIVKGFVYENEDHQLQMTFKIPAVGINQYAFGEVVAVRRDLGVFVDIGLPNKDLAVSLDELPEQHNLWPKEHDHLMVALTLDHKDRMWGTLATAEVFQQLAVKAEPTMMNQDVTVTAYRLKLAGTLVITPDFQLGFIHPSERDREPRLGEQMKARVIGVRPDGLLNISLRPRAYEAIGEDAAMLVAALEHQGGSLPFWDKSSPAEIKSYFGISKGQFKRAVGHLLKNGLIEQKDGQIFLKSIDK</sequence>
<proteinExistence type="inferred from homology"/>
<dbReference type="InterPro" id="IPR036388">
    <property type="entry name" value="WH-like_DNA-bd_sf"/>
</dbReference>
<feature type="domain" description="Conserved virulence factor B-like winged helix" evidence="3">
    <location>
        <begin position="228"/>
        <end position="284"/>
    </location>
</feature>
<keyword evidence="7" id="KW-1185">Reference proteome</keyword>
<feature type="domain" description="Conserved virulence factor B second S1" evidence="4">
    <location>
        <begin position="74"/>
        <end position="135"/>
    </location>
</feature>
<evidence type="ECO:0000313" key="7">
    <source>
        <dbReference type="Proteomes" id="UP000324497"/>
    </source>
</evidence>
<evidence type="ECO:0000256" key="1">
    <source>
        <dbReference type="PIRNR" id="PIRNR012524"/>
    </source>
</evidence>
<dbReference type="InterPro" id="IPR048587">
    <property type="entry name" value="CvfB_S1_3rd"/>
</dbReference>
<keyword evidence="6" id="KW-0238">DNA-binding</keyword>
<dbReference type="KEGG" id="lng:BSQ50_06315"/>
<evidence type="ECO:0000259" key="4">
    <source>
        <dbReference type="Pfam" id="PF21191"/>
    </source>
</evidence>
<dbReference type="Gene3D" id="2.40.50.330">
    <property type="match status" value="1"/>
</dbReference>
<dbReference type="Pfam" id="PF13509">
    <property type="entry name" value="S1_2"/>
    <property type="match status" value="1"/>
</dbReference>
<dbReference type="InterPro" id="IPR039566">
    <property type="entry name" value="CvfB_S1_st"/>
</dbReference>
<dbReference type="RefSeq" id="WP_057885965.1">
    <property type="nucleotide sequence ID" value="NZ_CP018180.1"/>
</dbReference>
<dbReference type="Pfam" id="PF17783">
    <property type="entry name" value="WHD_CvfB"/>
    <property type="match status" value="1"/>
</dbReference>
<dbReference type="InterPro" id="IPR012340">
    <property type="entry name" value="NA-bd_OB-fold"/>
</dbReference>
<evidence type="ECO:0000259" key="5">
    <source>
        <dbReference type="Pfam" id="PF21543"/>
    </source>
</evidence>
<feature type="domain" description="Conserved virulence factor B third S1" evidence="5">
    <location>
        <begin position="142"/>
        <end position="216"/>
    </location>
</feature>
<dbReference type="Gene3D" id="2.40.50.140">
    <property type="entry name" value="Nucleic acid-binding proteins"/>
    <property type="match status" value="2"/>
</dbReference>
<gene>
    <name evidence="6" type="ORF">BSQ50_06315</name>
</gene>
<evidence type="ECO:0000259" key="2">
    <source>
        <dbReference type="Pfam" id="PF13509"/>
    </source>
</evidence>
<dbReference type="Proteomes" id="UP000324497">
    <property type="component" value="Chromosome"/>
</dbReference>
<protein>
    <submittedName>
        <fullName evidence="6">DNA-binding protein</fullName>
    </submittedName>
</protein>
<dbReference type="Pfam" id="PF21543">
    <property type="entry name" value="CvfB_2nd"/>
    <property type="match status" value="1"/>
</dbReference>
<dbReference type="GO" id="GO:0003677">
    <property type="term" value="F:DNA binding"/>
    <property type="evidence" value="ECO:0007669"/>
    <property type="project" value="UniProtKB-KW"/>
</dbReference>
<name>A0A3Q8CCN2_9LACO</name>
<dbReference type="PANTHER" id="PTHR37296:SF1">
    <property type="entry name" value="CONSERVED VIRULENCE FACTOR B"/>
    <property type="match status" value="1"/>
</dbReference>
<feature type="domain" description="Conserved virulence factor B first S1" evidence="2">
    <location>
        <begin position="6"/>
        <end position="64"/>
    </location>
</feature>
<dbReference type="AlphaFoldDB" id="A0A3Q8CCN2"/>
<dbReference type="PANTHER" id="PTHR37296">
    <property type="entry name" value="CONSERVED VIRULENCE FACTOR B"/>
    <property type="match status" value="1"/>
</dbReference>
<dbReference type="Pfam" id="PF21191">
    <property type="entry name" value="CvfB_1st"/>
    <property type="match status" value="1"/>
</dbReference>
<evidence type="ECO:0000313" key="6">
    <source>
        <dbReference type="EMBL" id="AUJ32200.1"/>
    </source>
</evidence>